<keyword evidence="6" id="KW-0227">DNA damage</keyword>
<reference evidence="10 11" key="1">
    <citation type="submission" date="2018-12" db="EMBL/GenBank/DDBJ databases">
        <title>Rubrispira sanarue gen. nov., sp., nov., a member of the order Silvanigrellales, isolated from a brackish lake in Hamamatsu Japan.</title>
        <authorList>
            <person name="Maejima Y."/>
            <person name="Iino T."/>
            <person name="Muraguchi Y."/>
            <person name="Fukuda K."/>
            <person name="Nojiri H."/>
            <person name="Ohkuma M."/>
            <person name="Moriuchi R."/>
            <person name="Dohra H."/>
            <person name="Kimbara K."/>
            <person name="Shintani M."/>
        </authorList>
    </citation>
    <scope>NUCLEOTIDE SEQUENCE [LARGE SCALE GENOMIC DNA]</scope>
    <source>
        <strain evidence="10 11">RF1110005</strain>
    </source>
</reference>
<evidence type="ECO:0000256" key="2">
    <source>
        <dbReference type="ARBA" id="ARBA00008711"/>
    </source>
</evidence>
<keyword evidence="4" id="KW-0489">Methyltransferase</keyword>
<evidence type="ECO:0000313" key="10">
    <source>
        <dbReference type="EMBL" id="BBH54250.1"/>
    </source>
</evidence>
<evidence type="ECO:0000256" key="6">
    <source>
        <dbReference type="ARBA" id="ARBA00022763"/>
    </source>
</evidence>
<dbReference type="SUPFAM" id="SSF46767">
    <property type="entry name" value="Methylated DNA-protein cysteine methyltransferase, C-terminal domain"/>
    <property type="match status" value="1"/>
</dbReference>
<comment type="catalytic activity">
    <reaction evidence="1">
        <text>a 4-O-methyl-thymidine in DNA + L-cysteinyl-[protein] = a thymidine in DNA + S-methyl-L-cysteinyl-[protein]</text>
        <dbReference type="Rhea" id="RHEA:53428"/>
        <dbReference type="Rhea" id="RHEA-COMP:10131"/>
        <dbReference type="Rhea" id="RHEA-COMP:10132"/>
        <dbReference type="Rhea" id="RHEA-COMP:13555"/>
        <dbReference type="Rhea" id="RHEA-COMP:13556"/>
        <dbReference type="ChEBI" id="CHEBI:29950"/>
        <dbReference type="ChEBI" id="CHEBI:82612"/>
        <dbReference type="ChEBI" id="CHEBI:137386"/>
        <dbReference type="ChEBI" id="CHEBI:137387"/>
        <dbReference type="EC" id="2.1.1.63"/>
    </reaction>
</comment>
<dbReference type="GO" id="GO:0006281">
    <property type="term" value="P:DNA repair"/>
    <property type="evidence" value="ECO:0007669"/>
    <property type="project" value="UniProtKB-KW"/>
</dbReference>
<dbReference type="EMBL" id="AP019368">
    <property type="protein sequence ID" value="BBH54250.1"/>
    <property type="molecule type" value="Genomic_DNA"/>
</dbReference>
<dbReference type="NCBIfam" id="TIGR00589">
    <property type="entry name" value="ogt"/>
    <property type="match status" value="1"/>
</dbReference>
<sequence>MSPQMNFIYKARNELPLYMQNKHIHYAYGNTSFGTYFCVFENHNIIHLIFIDENNLKKTIENYSIKYRSALSFHSAEATHIFDKDLNIIDEKAHFILFGTPFQIKVWQSLLLVPFGSQISYSQLAINANLPKSCRAVANAIGANPIAYFIPCHRILRKDGGIGGYRWGIERKKIMLSYENIKMPSSFCTM</sequence>
<dbReference type="PROSITE" id="PS00374">
    <property type="entry name" value="MGMT"/>
    <property type="match status" value="1"/>
</dbReference>
<dbReference type="RefSeq" id="WP_130611648.1">
    <property type="nucleotide sequence ID" value="NZ_AP019368.1"/>
</dbReference>
<feature type="domain" description="Methylated-DNA-[protein]-cysteine S-methyltransferase DNA binding" evidence="9">
    <location>
        <begin position="101"/>
        <end position="180"/>
    </location>
</feature>
<dbReference type="InterPro" id="IPR036217">
    <property type="entry name" value="MethylDNA_cys_MeTrfase_DNAb"/>
</dbReference>
<proteinExistence type="inferred from homology"/>
<gene>
    <name evidence="10" type="ORF">JCM31447_27100</name>
</gene>
<name>A0A4P2VPS0_FLUSA</name>
<evidence type="ECO:0000256" key="4">
    <source>
        <dbReference type="ARBA" id="ARBA00022603"/>
    </source>
</evidence>
<dbReference type="PANTHER" id="PTHR10815:SF13">
    <property type="entry name" value="METHYLATED-DNA--PROTEIN-CYSTEINE METHYLTRANSFERASE"/>
    <property type="match status" value="1"/>
</dbReference>
<dbReference type="FunFam" id="1.10.10.10:FF:000214">
    <property type="entry name" value="Methylated-DNA--protein-cysteine methyltransferase"/>
    <property type="match status" value="1"/>
</dbReference>
<comment type="similarity">
    <text evidence="2">Belongs to the MGMT family.</text>
</comment>
<evidence type="ECO:0000313" key="11">
    <source>
        <dbReference type="Proteomes" id="UP000291236"/>
    </source>
</evidence>
<dbReference type="OrthoDB" id="5292414at2"/>
<evidence type="ECO:0000256" key="7">
    <source>
        <dbReference type="ARBA" id="ARBA00023204"/>
    </source>
</evidence>
<accession>A0A4P2VPS0</accession>
<evidence type="ECO:0000256" key="8">
    <source>
        <dbReference type="ARBA" id="ARBA00049348"/>
    </source>
</evidence>
<dbReference type="GO" id="GO:0003908">
    <property type="term" value="F:methylated-DNA-[protein]-cysteine S-methyltransferase activity"/>
    <property type="evidence" value="ECO:0007669"/>
    <property type="project" value="UniProtKB-EC"/>
</dbReference>
<protein>
    <recommendedName>
        <fullName evidence="3">methylated-DNA--[protein]-cysteine S-methyltransferase</fullName>
        <ecNumber evidence="3">2.1.1.63</ecNumber>
    </recommendedName>
</protein>
<dbReference type="EC" id="2.1.1.63" evidence="3"/>
<keyword evidence="5" id="KW-0808">Transferase</keyword>
<comment type="catalytic activity">
    <reaction evidence="8">
        <text>a 6-O-methyl-2'-deoxyguanosine in DNA + L-cysteinyl-[protein] = S-methyl-L-cysteinyl-[protein] + a 2'-deoxyguanosine in DNA</text>
        <dbReference type="Rhea" id="RHEA:24000"/>
        <dbReference type="Rhea" id="RHEA-COMP:10131"/>
        <dbReference type="Rhea" id="RHEA-COMP:10132"/>
        <dbReference type="Rhea" id="RHEA-COMP:11367"/>
        <dbReference type="Rhea" id="RHEA-COMP:11368"/>
        <dbReference type="ChEBI" id="CHEBI:29950"/>
        <dbReference type="ChEBI" id="CHEBI:82612"/>
        <dbReference type="ChEBI" id="CHEBI:85445"/>
        <dbReference type="ChEBI" id="CHEBI:85448"/>
        <dbReference type="EC" id="2.1.1.63"/>
    </reaction>
</comment>
<dbReference type="InterPro" id="IPR001497">
    <property type="entry name" value="MethylDNA_cys_MeTrfase_AS"/>
</dbReference>
<dbReference type="Pfam" id="PF01035">
    <property type="entry name" value="DNA_binding_1"/>
    <property type="match status" value="1"/>
</dbReference>
<evidence type="ECO:0000259" key="9">
    <source>
        <dbReference type="Pfam" id="PF01035"/>
    </source>
</evidence>
<dbReference type="AlphaFoldDB" id="A0A4P2VPS0"/>
<dbReference type="KEGG" id="sbf:JCM31447_27100"/>
<dbReference type="Gene3D" id="1.10.10.10">
    <property type="entry name" value="Winged helix-like DNA-binding domain superfamily/Winged helix DNA-binding domain"/>
    <property type="match status" value="1"/>
</dbReference>
<keyword evidence="7" id="KW-0234">DNA repair</keyword>
<evidence type="ECO:0000256" key="5">
    <source>
        <dbReference type="ARBA" id="ARBA00022679"/>
    </source>
</evidence>
<dbReference type="PANTHER" id="PTHR10815">
    <property type="entry name" value="METHYLATED-DNA--PROTEIN-CYSTEINE METHYLTRANSFERASE"/>
    <property type="match status" value="1"/>
</dbReference>
<dbReference type="InterPro" id="IPR014048">
    <property type="entry name" value="MethylDNA_cys_MeTrfase_DNA-bd"/>
</dbReference>
<dbReference type="GO" id="GO:0032259">
    <property type="term" value="P:methylation"/>
    <property type="evidence" value="ECO:0007669"/>
    <property type="project" value="UniProtKB-KW"/>
</dbReference>
<evidence type="ECO:0000256" key="1">
    <source>
        <dbReference type="ARBA" id="ARBA00001286"/>
    </source>
</evidence>
<keyword evidence="11" id="KW-1185">Reference proteome</keyword>
<dbReference type="CDD" id="cd06445">
    <property type="entry name" value="ATase"/>
    <property type="match status" value="1"/>
</dbReference>
<evidence type="ECO:0000256" key="3">
    <source>
        <dbReference type="ARBA" id="ARBA00011918"/>
    </source>
</evidence>
<organism evidence="10 11">
    <name type="scientific">Fluviispira sanaruensis</name>
    <dbReference type="NCBI Taxonomy" id="2493639"/>
    <lineage>
        <taxon>Bacteria</taxon>
        <taxon>Pseudomonadati</taxon>
        <taxon>Bdellovibrionota</taxon>
        <taxon>Oligoflexia</taxon>
        <taxon>Silvanigrellales</taxon>
        <taxon>Silvanigrellaceae</taxon>
        <taxon>Fluviispira</taxon>
    </lineage>
</organism>
<dbReference type="Proteomes" id="UP000291236">
    <property type="component" value="Chromosome"/>
</dbReference>
<dbReference type="InterPro" id="IPR036388">
    <property type="entry name" value="WH-like_DNA-bd_sf"/>
</dbReference>